<dbReference type="InterPro" id="IPR013426">
    <property type="entry name" value="EpsH-like"/>
</dbReference>
<evidence type="ECO:0000313" key="10">
    <source>
        <dbReference type="Proteomes" id="UP000035268"/>
    </source>
</evidence>
<keyword evidence="7 8" id="KW-0472">Membrane</keyword>
<evidence type="ECO:0000256" key="3">
    <source>
        <dbReference type="ARBA" id="ARBA00022670"/>
    </source>
</evidence>
<feature type="transmembrane region" description="Helical" evidence="8">
    <location>
        <begin position="265"/>
        <end position="288"/>
    </location>
</feature>
<dbReference type="EMBL" id="CP010904">
    <property type="protein sequence ID" value="AKJ65103.1"/>
    <property type="molecule type" value="Genomic_DNA"/>
</dbReference>
<dbReference type="AlphaFoldDB" id="A0A0G3EFH7"/>
<dbReference type="Proteomes" id="UP000035268">
    <property type="component" value="Chromosome"/>
</dbReference>
<accession>A0A0G3EFH7</accession>
<evidence type="ECO:0000256" key="2">
    <source>
        <dbReference type="ARBA" id="ARBA00022475"/>
    </source>
</evidence>
<evidence type="ECO:0000256" key="1">
    <source>
        <dbReference type="ARBA" id="ARBA00004651"/>
    </source>
</evidence>
<evidence type="ECO:0000256" key="4">
    <source>
        <dbReference type="ARBA" id="ARBA00022692"/>
    </source>
</evidence>
<keyword evidence="6 8" id="KW-1133">Transmembrane helix</keyword>
<dbReference type="Pfam" id="PF09721">
    <property type="entry name" value="Exosortase_EpsH"/>
    <property type="match status" value="1"/>
</dbReference>
<proteinExistence type="predicted"/>
<feature type="transmembrane region" description="Helical" evidence="8">
    <location>
        <begin position="94"/>
        <end position="110"/>
    </location>
</feature>
<gene>
    <name evidence="9" type="ORF">L21SP4_01867</name>
</gene>
<evidence type="ECO:0000256" key="5">
    <source>
        <dbReference type="ARBA" id="ARBA00022801"/>
    </source>
</evidence>
<keyword evidence="10" id="KW-1185">Reference proteome</keyword>
<evidence type="ECO:0000256" key="6">
    <source>
        <dbReference type="ARBA" id="ARBA00022989"/>
    </source>
</evidence>
<feature type="transmembrane region" description="Helical" evidence="8">
    <location>
        <begin position="239"/>
        <end position="256"/>
    </location>
</feature>
<sequence>MECFKGVFGDVSNGHTLSTGLPGGAAPGIWSERWRLAAIPREEMLRLLFVSVMVGLLYVMFHFLGNTVENVQSRSAFQWMFARWRDKISFGADYSHGYLIPFVSLGVLWYKRRELFAATRRINYLGLGVVVMALAMHWLGAKMQQTRISLMSLILLLWGIPFYLLGWQTAKLLIFPCAYLIFCIPLNFLDTLAFPLRMFASTTSAQFLNSIGIAAVQRGSAIFSGASGFEFDVADPCSGLRSLLAMTALTAVYAYFTQKTLLKKWLLFLCSIPLAVFGNVARITTIAMMAEAFGQQVALGIYHDYSGYILFAAAIALMVALGSLFNMNYREQFEKWKSSLFART</sequence>
<keyword evidence="5" id="KW-0378">Hydrolase</keyword>
<dbReference type="NCBIfam" id="TIGR02602">
    <property type="entry name" value="8TM_EpsH"/>
    <property type="match status" value="1"/>
</dbReference>
<reference evidence="10" key="1">
    <citation type="submission" date="2015-02" db="EMBL/GenBank/DDBJ databases">
        <title>Description and complete genome sequence of the first cultured representative of the subdivision 5 of the Verrucomicrobia phylum.</title>
        <authorList>
            <person name="Spring S."/>
            <person name="Bunk B."/>
            <person name="Sproer C."/>
            <person name="Klenk H.-P."/>
        </authorList>
    </citation>
    <scope>NUCLEOTIDE SEQUENCE [LARGE SCALE GENOMIC DNA]</scope>
    <source>
        <strain evidence="10">L21-Fru-AB</strain>
    </source>
</reference>
<dbReference type="STRING" id="1307763.L21SP4_01867"/>
<reference evidence="9 10" key="2">
    <citation type="journal article" date="2016" name="ISME J.">
        <title>Characterization of the first cultured representative of Verrucomicrobia subdivision 5 indicates the proposal of a novel phylum.</title>
        <authorList>
            <person name="Spring S."/>
            <person name="Bunk B."/>
            <person name="Sproer C."/>
            <person name="Schumann P."/>
            <person name="Rohde M."/>
            <person name="Tindall B.J."/>
            <person name="Klenk H.P."/>
        </authorList>
    </citation>
    <scope>NUCLEOTIDE SEQUENCE [LARGE SCALE GENOMIC DNA]</scope>
    <source>
        <strain evidence="9 10">L21-Fru-AB</strain>
    </source>
</reference>
<keyword evidence="4 8" id="KW-0812">Transmembrane</keyword>
<feature type="transmembrane region" description="Helical" evidence="8">
    <location>
        <begin position="308"/>
        <end position="329"/>
    </location>
</feature>
<dbReference type="InterPro" id="IPR026392">
    <property type="entry name" value="Exo/Archaeosortase_dom"/>
</dbReference>
<feature type="transmembrane region" description="Helical" evidence="8">
    <location>
        <begin position="122"/>
        <end position="140"/>
    </location>
</feature>
<protein>
    <submittedName>
        <fullName evidence="9">Exosortase A</fullName>
    </submittedName>
</protein>
<keyword evidence="2" id="KW-1003">Cell membrane</keyword>
<feature type="transmembrane region" description="Helical" evidence="8">
    <location>
        <begin position="146"/>
        <end position="165"/>
    </location>
</feature>
<dbReference type="GO" id="GO:0005886">
    <property type="term" value="C:plasma membrane"/>
    <property type="evidence" value="ECO:0007669"/>
    <property type="project" value="UniProtKB-SubCell"/>
</dbReference>
<dbReference type="InterPro" id="IPR019127">
    <property type="entry name" value="Exosortase"/>
</dbReference>
<feature type="transmembrane region" description="Helical" evidence="8">
    <location>
        <begin position="172"/>
        <end position="189"/>
    </location>
</feature>
<name>A0A0G3EFH7_9BACT</name>
<evidence type="ECO:0000256" key="8">
    <source>
        <dbReference type="SAM" id="Phobius"/>
    </source>
</evidence>
<evidence type="ECO:0000256" key="7">
    <source>
        <dbReference type="ARBA" id="ARBA00023136"/>
    </source>
</evidence>
<dbReference type="KEGG" id="vbl:L21SP4_01867"/>
<comment type="subcellular location">
    <subcellularLocation>
        <location evidence="1">Cell membrane</location>
        <topology evidence="1">Multi-pass membrane protein</topology>
    </subcellularLocation>
</comment>
<organism evidence="9 10">
    <name type="scientific">Kiritimatiella glycovorans</name>
    <dbReference type="NCBI Taxonomy" id="1307763"/>
    <lineage>
        <taxon>Bacteria</taxon>
        <taxon>Pseudomonadati</taxon>
        <taxon>Kiritimatiellota</taxon>
        <taxon>Kiritimatiellia</taxon>
        <taxon>Kiritimatiellales</taxon>
        <taxon>Kiritimatiellaceae</taxon>
        <taxon>Kiritimatiella</taxon>
    </lineage>
</organism>
<evidence type="ECO:0000313" key="9">
    <source>
        <dbReference type="EMBL" id="AKJ65103.1"/>
    </source>
</evidence>
<dbReference type="GO" id="GO:0008233">
    <property type="term" value="F:peptidase activity"/>
    <property type="evidence" value="ECO:0007669"/>
    <property type="project" value="UniProtKB-KW"/>
</dbReference>
<dbReference type="GO" id="GO:0006508">
    <property type="term" value="P:proteolysis"/>
    <property type="evidence" value="ECO:0007669"/>
    <property type="project" value="UniProtKB-KW"/>
</dbReference>
<feature type="transmembrane region" description="Helical" evidence="8">
    <location>
        <begin position="44"/>
        <end position="64"/>
    </location>
</feature>
<dbReference type="NCBIfam" id="TIGR04178">
    <property type="entry name" value="exo_archaeo"/>
    <property type="match status" value="1"/>
</dbReference>
<keyword evidence="3" id="KW-0645">Protease</keyword>